<sequence length="395" mass="41157">MKIVIAPDSYKGSLSAESAADAMAKGVARALPSAVLLQCPMGDGGEGTLAALVASTGAEVRHTDVTDAHGGTRRAAWGWHSESATAYVELAEVCGLQYTDIHQRSILDGSTYGVGQLISESLKVGATSLVLTLGGSATNDAGAGLLVALGGRLVDKHGHELPPCPRNFSQIDRIDISQLDGRLKNLEVVAAVDVDNPLIGKNGASAIYGPQKGASLGDVNQLESALRLFADKLYDAVGHDVSEYPGAGAAGGVGYMAKAILNAELKPGIDVVMGQVGFLNLIDDADLVITGEGRLDGQSLAGKTPIGISRCASKLNVPVIVIAGQLGYDWRASYEHGVTAAFSLMDGPMRLEEALGKTRQLLIDRCESVARLFHEASMCHMRSIPKLGEGFVIVT</sequence>
<protein>
    <submittedName>
        <fullName evidence="5">Glycerate kinase</fullName>
    </submittedName>
</protein>
<dbReference type="InterPro" id="IPR018197">
    <property type="entry name" value="Glycerate_kinase_RE-like"/>
</dbReference>
<keyword evidence="6" id="KW-1185">Reference proteome</keyword>
<comment type="caution">
    <text evidence="5">The sequence shown here is derived from an EMBL/GenBank/DDBJ whole genome shotgun (WGS) entry which is preliminary data.</text>
</comment>
<name>A0ABS9AN40_9GAMM</name>
<evidence type="ECO:0000256" key="2">
    <source>
        <dbReference type="ARBA" id="ARBA00022679"/>
    </source>
</evidence>
<keyword evidence="3 4" id="KW-0418">Kinase</keyword>
<dbReference type="EMBL" id="JABFTV010000002">
    <property type="protein sequence ID" value="MCE8023179.1"/>
    <property type="molecule type" value="Genomic_DNA"/>
</dbReference>
<dbReference type="PANTHER" id="PTHR21599">
    <property type="entry name" value="GLYCERATE KINASE"/>
    <property type="match status" value="1"/>
</dbReference>
<evidence type="ECO:0000256" key="1">
    <source>
        <dbReference type="ARBA" id="ARBA00006284"/>
    </source>
</evidence>
<dbReference type="InterPro" id="IPR018193">
    <property type="entry name" value="Glyc_kinase_flavodox-like_fold"/>
</dbReference>
<dbReference type="GO" id="GO:0016301">
    <property type="term" value="F:kinase activity"/>
    <property type="evidence" value="ECO:0007669"/>
    <property type="project" value="UniProtKB-KW"/>
</dbReference>
<keyword evidence="2 4" id="KW-0808">Transferase</keyword>
<evidence type="ECO:0000313" key="5">
    <source>
        <dbReference type="EMBL" id="MCE8023179.1"/>
    </source>
</evidence>
<organism evidence="5 6">
    <name type="scientific">Billgrantia aerodenitrificans</name>
    <dbReference type="NCBI Taxonomy" id="2733483"/>
    <lineage>
        <taxon>Bacteria</taxon>
        <taxon>Pseudomonadati</taxon>
        <taxon>Pseudomonadota</taxon>
        <taxon>Gammaproteobacteria</taxon>
        <taxon>Oceanospirillales</taxon>
        <taxon>Halomonadaceae</taxon>
        <taxon>Billgrantia</taxon>
    </lineage>
</organism>
<dbReference type="InterPro" id="IPR036129">
    <property type="entry name" value="Glycerate_kinase_sf"/>
</dbReference>
<dbReference type="Gene3D" id="3.40.50.10350">
    <property type="entry name" value="Glycerate kinase, domain 1"/>
    <property type="match status" value="1"/>
</dbReference>
<evidence type="ECO:0000313" key="6">
    <source>
        <dbReference type="Proteomes" id="UP001320272"/>
    </source>
</evidence>
<dbReference type="Proteomes" id="UP001320272">
    <property type="component" value="Unassembled WGS sequence"/>
</dbReference>
<reference evidence="5 6" key="1">
    <citation type="journal article" date="2021" name="Front. Microbiol.">
        <title>Aerobic Denitrification and Heterotrophic Sulfur Oxidation in the Genus Halomonas Revealed by Six Novel Species Characterizations and Genome-Based Analysis.</title>
        <authorList>
            <person name="Wang L."/>
            <person name="Shao Z."/>
        </authorList>
    </citation>
    <scope>NUCLEOTIDE SEQUENCE [LARGE SCALE GENOMIC DNA]</scope>
    <source>
        <strain evidence="5 6">MCCC 1A11058</strain>
    </source>
</reference>
<dbReference type="Pfam" id="PF02595">
    <property type="entry name" value="Gly_kinase"/>
    <property type="match status" value="1"/>
</dbReference>
<dbReference type="NCBIfam" id="TIGR00045">
    <property type="entry name" value="glycerate kinase"/>
    <property type="match status" value="1"/>
</dbReference>
<evidence type="ECO:0000256" key="3">
    <source>
        <dbReference type="ARBA" id="ARBA00022777"/>
    </source>
</evidence>
<dbReference type="InterPro" id="IPR004381">
    <property type="entry name" value="Glycerate_kinase"/>
</dbReference>
<evidence type="ECO:0000256" key="4">
    <source>
        <dbReference type="PIRNR" id="PIRNR006078"/>
    </source>
</evidence>
<dbReference type="PANTHER" id="PTHR21599:SF0">
    <property type="entry name" value="GLYCERATE KINASE"/>
    <property type="match status" value="1"/>
</dbReference>
<comment type="similarity">
    <text evidence="1 4">Belongs to the glycerate kinase type-1 family.</text>
</comment>
<dbReference type="SUPFAM" id="SSF110738">
    <property type="entry name" value="Glycerate kinase I"/>
    <property type="match status" value="1"/>
</dbReference>
<proteinExistence type="inferred from homology"/>
<accession>A0ABS9AN40</accession>
<gene>
    <name evidence="5" type="ORF">HOP59_03435</name>
</gene>
<dbReference type="Gene3D" id="3.90.1510.10">
    <property type="entry name" value="Glycerate kinase, domain 2"/>
    <property type="match status" value="1"/>
</dbReference>
<dbReference type="PIRSF" id="PIRSF006078">
    <property type="entry name" value="GlxK"/>
    <property type="match status" value="1"/>
</dbReference>